<dbReference type="Proteomes" id="UP000673975">
    <property type="component" value="Unassembled WGS sequence"/>
</dbReference>
<dbReference type="PANTHER" id="PTHR35024">
    <property type="entry name" value="HYPOTHETICAL CYTOSOLIC PROTEIN"/>
    <property type="match status" value="1"/>
</dbReference>
<accession>A0A8J7UUU9</accession>
<dbReference type="EMBL" id="JAFIDN010000021">
    <property type="protein sequence ID" value="MBP3193986.1"/>
    <property type="molecule type" value="Genomic_DNA"/>
</dbReference>
<organism evidence="2 3">
    <name type="scientific">Natronogracilivirga saccharolytica</name>
    <dbReference type="NCBI Taxonomy" id="2812953"/>
    <lineage>
        <taxon>Bacteria</taxon>
        <taxon>Pseudomonadati</taxon>
        <taxon>Balneolota</taxon>
        <taxon>Balneolia</taxon>
        <taxon>Balneolales</taxon>
        <taxon>Cyclonatronaceae</taxon>
        <taxon>Natronogracilivirga</taxon>
    </lineage>
</organism>
<dbReference type="AlphaFoldDB" id="A0A8J7UUU9"/>
<reference evidence="2" key="1">
    <citation type="submission" date="2021-02" db="EMBL/GenBank/DDBJ databases">
        <title>Natronogracilivirga saccharolytica gen. nov. sp. nov. a new anaerobic, haloalkiliphilic carbohydrate-fermenting bacterium from soda lake and proposing of Cyclonatronumiaceae fam. nov. in the phylum Balneolaeota.</title>
        <authorList>
            <person name="Zhilina T.N."/>
            <person name="Sorokin D.Y."/>
            <person name="Zavarzina D.G."/>
            <person name="Toshchakov S.V."/>
            <person name="Kublanov I.V."/>
        </authorList>
    </citation>
    <scope>NUCLEOTIDE SEQUENCE</scope>
    <source>
        <strain evidence="2">Z-1702</strain>
    </source>
</reference>
<gene>
    <name evidence="2" type="ORF">NATSA_15010</name>
</gene>
<sequence>MFYKKADSFWLIKDSVIGDGKMTIPTNTSIAGLLKMDIECTGKVVVAASGEVRGSIRASEVQIYGEVAGDITASEGLTIYKSGVVKGNISSKKLVIEEGAKCNFRMTVGEHIKPVLIKNGSSKVPEVAGMGIISQ</sequence>
<evidence type="ECO:0000313" key="3">
    <source>
        <dbReference type="Proteomes" id="UP000673975"/>
    </source>
</evidence>
<dbReference type="RefSeq" id="WP_210513445.1">
    <property type="nucleotide sequence ID" value="NZ_JAFIDN010000021.1"/>
</dbReference>
<name>A0A8J7UUU9_9BACT</name>
<dbReference type="InterPro" id="IPR007607">
    <property type="entry name" value="BacA/B"/>
</dbReference>
<keyword evidence="3" id="KW-1185">Reference proteome</keyword>
<protein>
    <submittedName>
        <fullName evidence="2">Polymer-forming cytoskeletal protein</fullName>
    </submittedName>
</protein>
<evidence type="ECO:0000256" key="1">
    <source>
        <dbReference type="ARBA" id="ARBA00044755"/>
    </source>
</evidence>
<comment type="caution">
    <text evidence="2">The sequence shown here is derived from an EMBL/GenBank/DDBJ whole genome shotgun (WGS) entry which is preliminary data.</text>
</comment>
<evidence type="ECO:0000313" key="2">
    <source>
        <dbReference type="EMBL" id="MBP3193986.1"/>
    </source>
</evidence>
<dbReference type="Pfam" id="PF04519">
    <property type="entry name" value="Bactofilin"/>
    <property type="match status" value="1"/>
</dbReference>
<proteinExistence type="inferred from homology"/>
<comment type="similarity">
    <text evidence="1">Belongs to the bactofilin family.</text>
</comment>
<dbReference type="PANTHER" id="PTHR35024:SF4">
    <property type="entry name" value="POLYMER-FORMING CYTOSKELETAL PROTEIN"/>
    <property type="match status" value="1"/>
</dbReference>